<dbReference type="VEuPathDB" id="VectorBase:AALB014905"/>
<evidence type="ECO:0000313" key="1">
    <source>
        <dbReference type="EnsemblMetazoa" id="AALB014905-PA"/>
    </source>
</evidence>
<accession>A0A182FZ86</accession>
<reference evidence="1 2" key="1">
    <citation type="journal article" date="2017" name="G3 (Bethesda)">
        <title>The Physical Genome Mapping of Anopheles albimanus Corrected Scaffold Misassemblies and Identified Interarm Rearrangements in Genus Anopheles.</title>
        <authorList>
            <person name="Artemov G.N."/>
            <person name="Peery A.N."/>
            <person name="Jiang X."/>
            <person name="Tu Z."/>
            <person name="Stegniy V.N."/>
            <person name="Sharakhova M.V."/>
            <person name="Sharakhov I.V."/>
        </authorList>
    </citation>
    <scope>NUCLEOTIDE SEQUENCE [LARGE SCALE GENOMIC DNA]</scope>
    <source>
        <strain evidence="1 2">ALBI9_A</strain>
    </source>
</reference>
<name>A0A182FZ86_ANOAL</name>
<dbReference type="Proteomes" id="UP000069272">
    <property type="component" value="Chromosome 3R"/>
</dbReference>
<evidence type="ECO:0000313" key="2">
    <source>
        <dbReference type="Proteomes" id="UP000069272"/>
    </source>
</evidence>
<dbReference type="EnsemblMetazoa" id="AALB014905-RA">
    <property type="protein sequence ID" value="AALB014905-PA"/>
    <property type="gene ID" value="AALB014905"/>
</dbReference>
<proteinExistence type="predicted"/>
<sequence>WHYVAKVENEQGERKITGTNCTDIFSTHTLTEGLPPTNSEQQQRLHGMAVKPLFEHTTHSKMNGWRDFSSGTETPFWCFSVFTLVCSSLCYSLHTEGDSPHPCKRTRNHDR</sequence>
<protein>
    <submittedName>
        <fullName evidence="1">Uncharacterized protein</fullName>
    </submittedName>
</protein>
<organism evidence="1 2">
    <name type="scientific">Anopheles albimanus</name>
    <name type="common">New world malaria mosquito</name>
    <dbReference type="NCBI Taxonomy" id="7167"/>
    <lineage>
        <taxon>Eukaryota</taxon>
        <taxon>Metazoa</taxon>
        <taxon>Ecdysozoa</taxon>
        <taxon>Arthropoda</taxon>
        <taxon>Hexapoda</taxon>
        <taxon>Insecta</taxon>
        <taxon>Pterygota</taxon>
        <taxon>Neoptera</taxon>
        <taxon>Endopterygota</taxon>
        <taxon>Diptera</taxon>
        <taxon>Nematocera</taxon>
        <taxon>Culicoidea</taxon>
        <taxon>Culicidae</taxon>
        <taxon>Anophelinae</taxon>
        <taxon>Anopheles</taxon>
    </lineage>
</organism>
<reference evidence="1" key="2">
    <citation type="submission" date="2022-08" db="UniProtKB">
        <authorList>
            <consortium name="EnsemblMetazoa"/>
        </authorList>
    </citation>
    <scope>IDENTIFICATION</scope>
    <source>
        <strain evidence="1">STECLA/ALBI9_A</strain>
    </source>
</reference>
<dbReference type="AlphaFoldDB" id="A0A182FZ86"/>
<keyword evidence="2" id="KW-1185">Reference proteome</keyword>